<dbReference type="Proteomes" id="UP000245880">
    <property type="component" value="Unassembled WGS sequence"/>
</dbReference>
<feature type="region of interest" description="Disordered" evidence="1">
    <location>
        <begin position="120"/>
        <end position="140"/>
    </location>
</feature>
<sequence>MKLAYLLAAILWSVTVSAQDYTPTAANISHHIEFLASDAMKGRGTGSKQNEKAAKYVAKQFKKYHLTPLGTKGYQQPFTAKVRRVVVKDSLRPTKNIIGFLDNGAAHTIVIGAHFDHLGEGRQGSSKEENPEGKIHNGADDNASGVAGMLELARYFSSNDVKEPYNFLFIGFGAEELGLLGSRHFVANPTLPLANINFMTNMDMIGRYNPTRGVGIGGYGTSPSWPQIFEGVSGGVRFFTDKAGSGGSDHGSFYAKQIPVLFFHTGGHDDYHKPTDDSDKIDAKAAEEILKIQIQLIEKSFDIPKLEFSEVK</sequence>
<protein>
    <submittedName>
        <fullName evidence="4">Peptidase M28-like protein</fullName>
    </submittedName>
</protein>
<feature type="chain" id="PRO_5016291995" evidence="2">
    <location>
        <begin position="19"/>
        <end position="312"/>
    </location>
</feature>
<dbReference type="Pfam" id="PF04389">
    <property type="entry name" value="Peptidase_M28"/>
    <property type="match status" value="1"/>
</dbReference>
<dbReference type="OrthoDB" id="1521787at2"/>
<dbReference type="EMBL" id="QGDT01000013">
    <property type="protein sequence ID" value="PWJ55578.1"/>
    <property type="molecule type" value="Genomic_DNA"/>
</dbReference>
<dbReference type="PANTHER" id="PTHR12147:SF26">
    <property type="entry name" value="PEPTIDASE M28 DOMAIN-CONTAINING PROTEIN"/>
    <property type="match status" value="1"/>
</dbReference>
<evidence type="ECO:0000256" key="1">
    <source>
        <dbReference type="SAM" id="MobiDB-lite"/>
    </source>
</evidence>
<evidence type="ECO:0000313" key="4">
    <source>
        <dbReference type="EMBL" id="PWJ55578.1"/>
    </source>
</evidence>
<reference evidence="4 5" key="1">
    <citation type="submission" date="2018-03" db="EMBL/GenBank/DDBJ databases">
        <title>Genomic Encyclopedia of Archaeal and Bacterial Type Strains, Phase II (KMG-II): from individual species to whole genera.</title>
        <authorList>
            <person name="Goeker M."/>
        </authorList>
    </citation>
    <scope>NUCLEOTIDE SEQUENCE [LARGE SCALE GENOMIC DNA]</scope>
    <source>
        <strain evidence="4 5">DSM 100346</strain>
    </source>
</reference>
<proteinExistence type="predicted"/>
<evidence type="ECO:0000259" key="3">
    <source>
        <dbReference type="Pfam" id="PF04389"/>
    </source>
</evidence>
<dbReference type="GO" id="GO:0006508">
    <property type="term" value="P:proteolysis"/>
    <property type="evidence" value="ECO:0007669"/>
    <property type="project" value="InterPro"/>
</dbReference>
<feature type="signal peptide" evidence="2">
    <location>
        <begin position="1"/>
        <end position="18"/>
    </location>
</feature>
<dbReference type="AlphaFoldDB" id="A0A316AE79"/>
<dbReference type="Gene3D" id="3.40.630.10">
    <property type="entry name" value="Zn peptidases"/>
    <property type="match status" value="1"/>
</dbReference>
<feature type="domain" description="Peptidase M28" evidence="3">
    <location>
        <begin position="96"/>
        <end position="295"/>
    </location>
</feature>
<evidence type="ECO:0000256" key="2">
    <source>
        <dbReference type="SAM" id="SignalP"/>
    </source>
</evidence>
<keyword evidence="5" id="KW-1185">Reference proteome</keyword>
<dbReference type="SUPFAM" id="SSF53187">
    <property type="entry name" value="Zn-dependent exopeptidases"/>
    <property type="match status" value="1"/>
</dbReference>
<dbReference type="RefSeq" id="WP_109677037.1">
    <property type="nucleotide sequence ID" value="NZ_QGDT01000013.1"/>
</dbReference>
<dbReference type="InterPro" id="IPR007484">
    <property type="entry name" value="Peptidase_M28"/>
</dbReference>
<organism evidence="4 5">
    <name type="scientific">Dyadobacter jejuensis</name>
    <dbReference type="NCBI Taxonomy" id="1082580"/>
    <lineage>
        <taxon>Bacteria</taxon>
        <taxon>Pseudomonadati</taxon>
        <taxon>Bacteroidota</taxon>
        <taxon>Cytophagia</taxon>
        <taxon>Cytophagales</taxon>
        <taxon>Spirosomataceae</taxon>
        <taxon>Dyadobacter</taxon>
    </lineage>
</organism>
<feature type="compositionally biased region" description="Basic and acidic residues" evidence="1">
    <location>
        <begin position="120"/>
        <end position="139"/>
    </location>
</feature>
<comment type="caution">
    <text evidence="4">The sequence shown here is derived from an EMBL/GenBank/DDBJ whole genome shotgun (WGS) entry which is preliminary data.</text>
</comment>
<dbReference type="GO" id="GO:0008235">
    <property type="term" value="F:metalloexopeptidase activity"/>
    <property type="evidence" value="ECO:0007669"/>
    <property type="project" value="InterPro"/>
</dbReference>
<evidence type="ECO:0000313" key="5">
    <source>
        <dbReference type="Proteomes" id="UP000245880"/>
    </source>
</evidence>
<keyword evidence="2" id="KW-0732">Signal</keyword>
<name>A0A316AE79_9BACT</name>
<accession>A0A316AE79</accession>
<dbReference type="InterPro" id="IPR045175">
    <property type="entry name" value="M28_fam"/>
</dbReference>
<gene>
    <name evidence="4" type="ORF">CLV98_11354</name>
</gene>
<dbReference type="PANTHER" id="PTHR12147">
    <property type="entry name" value="METALLOPEPTIDASE M28 FAMILY MEMBER"/>
    <property type="match status" value="1"/>
</dbReference>